<protein>
    <recommendedName>
        <fullName evidence="1">DUF3854 domain-containing protein</fullName>
    </recommendedName>
</protein>
<dbReference type="InterPro" id="IPR049996">
    <property type="entry name" value="Slr7037-like"/>
</dbReference>
<dbReference type="CDD" id="cd01029">
    <property type="entry name" value="TOPRIM_primases"/>
    <property type="match status" value="1"/>
</dbReference>
<dbReference type="InterPro" id="IPR024385">
    <property type="entry name" value="DUF3854"/>
</dbReference>
<name>A3IYP5_9CHRO</name>
<sequence>MKGNTGKQQHQHITTAHYQEWLESAVAPAIIANNVKSLSGNTPYEYLFYSDDIKRLNTGRLTSSDLKKYSHLNNGGWWVNGVNPLTGEEQLWGQFKSDTPRVIVEVKGDNGFGGEPVTKEKIIKYEAPPKVPTEAMFLRVTYRIGLNVFRKAGLGKEYAEYAYSQYKKSSKKLNNLDRIKLLDFMETEDKGFWPLVIDLNLPVCITEGAKKAGALLSIGIAAISIPGIWNGCPIPKDGLGNKIGLPRLIPQLALFATKDREINICFDQDTKLETRITVKKATERLGGLFNRAGCKVNVVAWNAPEKGVDDLIHSKGQDYFESVYNSRLSLADYKLKGILTLLSDLTIKEQFIPNSLQYPPNAKLIGVKSLHGTGKTEWLAHQVQPCLNNSQKVIVIVHREQLARELARRFGMDYRTEINKNDLGKGQFGYALCIDSLHNKAKYKPFNPDDPQWEDVVVVIDEIEQVLWHLLNGKTCLEHRVTILTNFKKLLQRAAISKEGKIFIADADLCSISINYIEQLIGYKVPKFIVKNDYVPDSKRLLFHLKGKNPSGLLKQLGNNVKKGHKVIIHTDGQKYKSKWGTRNLEAYLRKKFPDLKILRIDRPSVRDNTHPAFGCVDKLNEILPRFDIVICSPVIETGVSINCNQFDSVYVLSHGVQPIDAVIQTMQRVRSNVPRYLWTKSFSPNQIGNGSNDVKAFLSSTHKLASGQIKLLQSMGITEANDVSFYEESEDVKTCSPSLLAWAKRAVVINHQNRHFLKTLITKLEGLGYELQEKSLEKEEMKEVSDNLKQITKENYGNHTNRVSKSPDIEDKTYQEWKERDDLTEAEEETLKKAEISRAYLTEEVSPSMVEKHDQGWLPKLQLLYYLTVGNCYLKDKEKRNLLKLKEQSDNGELFKPDFCKSTLAAKIFSLIHLDILQFLDPDAEFDKDSLQKWYEKISTPVMKSQIKTVFGFWIGEMDTAISVAQRFLDKLDLKLIFDRRERRKGKQVRIYQGCNVNVDQRGKILERWLKRDEANSINEAA</sequence>
<keyword evidence="3" id="KW-1185">Reference proteome</keyword>
<dbReference type="Pfam" id="PF12965">
    <property type="entry name" value="DUF3854"/>
    <property type="match status" value="1"/>
</dbReference>
<gene>
    <name evidence="2" type="ORF">CY0110_05002</name>
</gene>
<dbReference type="PANTHER" id="PTHR34985">
    <property type="entry name" value="SLR0554 PROTEIN"/>
    <property type="match status" value="1"/>
</dbReference>
<dbReference type="PANTHER" id="PTHR34985:SF1">
    <property type="entry name" value="SLR0554 PROTEIN"/>
    <property type="match status" value="1"/>
</dbReference>
<organism evidence="2 3">
    <name type="scientific">Crocosphaera chwakensis CCY0110</name>
    <dbReference type="NCBI Taxonomy" id="391612"/>
    <lineage>
        <taxon>Bacteria</taxon>
        <taxon>Bacillati</taxon>
        <taxon>Cyanobacteriota</taxon>
        <taxon>Cyanophyceae</taxon>
        <taxon>Oscillatoriophycideae</taxon>
        <taxon>Chroococcales</taxon>
        <taxon>Aphanothecaceae</taxon>
        <taxon>Crocosphaera</taxon>
        <taxon>Crocosphaera chwakensis</taxon>
    </lineage>
</organism>
<feature type="domain" description="DUF3854" evidence="1">
    <location>
        <begin position="192"/>
        <end position="318"/>
    </location>
</feature>
<dbReference type="Proteomes" id="UP000003781">
    <property type="component" value="Unassembled WGS sequence"/>
</dbReference>
<dbReference type="AlphaFoldDB" id="A3IYP5"/>
<comment type="caution">
    <text evidence="2">The sequence shown here is derived from an EMBL/GenBank/DDBJ whole genome shotgun (WGS) entry which is preliminary data.</text>
</comment>
<reference evidence="2 3" key="1">
    <citation type="submission" date="2007-03" db="EMBL/GenBank/DDBJ databases">
        <authorList>
            <person name="Stal L."/>
            <person name="Ferriera S."/>
            <person name="Johnson J."/>
            <person name="Kravitz S."/>
            <person name="Beeson K."/>
            <person name="Sutton G."/>
            <person name="Rogers Y.-H."/>
            <person name="Friedman R."/>
            <person name="Frazier M."/>
            <person name="Venter J.C."/>
        </authorList>
    </citation>
    <scope>NUCLEOTIDE SEQUENCE [LARGE SCALE GENOMIC DNA]</scope>
    <source>
        <strain evidence="2 3">CCY0110</strain>
    </source>
</reference>
<evidence type="ECO:0000313" key="3">
    <source>
        <dbReference type="Proteomes" id="UP000003781"/>
    </source>
</evidence>
<evidence type="ECO:0000313" key="2">
    <source>
        <dbReference type="EMBL" id="EAZ88398.1"/>
    </source>
</evidence>
<dbReference type="EMBL" id="AAXW01000085">
    <property type="protein sequence ID" value="EAZ88398.1"/>
    <property type="molecule type" value="Genomic_DNA"/>
</dbReference>
<dbReference type="InterPro" id="IPR027417">
    <property type="entry name" value="P-loop_NTPase"/>
</dbReference>
<dbReference type="SUPFAM" id="SSF52540">
    <property type="entry name" value="P-loop containing nucleoside triphosphate hydrolases"/>
    <property type="match status" value="2"/>
</dbReference>
<dbReference type="eggNOG" id="COG1061">
    <property type="taxonomic scope" value="Bacteria"/>
</dbReference>
<dbReference type="OrthoDB" id="473036at2"/>
<dbReference type="RefSeq" id="WP_008278511.1">
    <property type="nucleotide sequence ID" value="NZ_AAXW01000085.1"/>
</dbReference>
<accession>A3IYP5</accession>
<evidence type="ECO:0000259" key="1">
    <source>
        <dbReference type="Pfam" id="PF12965"/>
    </source>
</evidence>
<proteinExistence type="predicted"/>
<dbReference type="InterPro" id="IPR034154">
    <property type="entry name" value="TOPRIM_DnaG/twinkle"/>
</dbReference>
<dbReference type="NCBIfam" id="NF042913">
    <property type="entry name" value="CyRepA1"/>
    <property type="match status" value="1"/>
</dbReference>